<proteinExistence type="inferred from homology"/>
<evidence type="ECO:0000256" key="3">
    <source>
        <dbReference type="PROSITE-ProRule" id="PRU01106"/>
    </source>
</evidence>
<accession>A0A939G3L2</accession>
<organism evidence="5 6">
    <name type="scientific">Fibrella aquatilis</name>
    <dbReference type="NCBI Taxonomy" id="2817059"/>
    <lineage>
        <taxon>Bacteria</taxon>
        <taxon>Pseudomonadati</taxon>
        <taxon>Bacteroidota</taxon>
        <taxon>Cytophagia</taxon>
        <taxon>Cytophagales</taxon>
        <taxon>Spirosomataceae</taxon>
        <taxon>Fibrella</taxon>
    </lineage>
</organism>
<dbReference type="GO" id="GO:0006637">
    <property type="term" value="P:acyl-CoA metabolic process"/>
    <property type="evidence" value="ECO:0007669"/>
    <property type="project" value="TreeGrafter"/>
</dbReference>
<evidence type="ECO:0000256" key="1">
    <source>
        <dbReference type="ARBA" id="ARBA00010458"/>
    </source>
</evidence>
<evidence type="ECO:0000313" key="5">
    <source>
        <dbReference type="EMBL" id="MBO0929805.1"/>
    </source>
</evidence>
<reference evidence="5 6" key="1">
    <citation type="submission" date="2021-03" db="EMBL/GenBank/DDBJ databases">
        <title>Fibrella sp. HMF5036 genome sequencing and assembly.</title>
        <authorList>
            <person name="Kang H."/>
            <person name="Kim H."/>
            <person name="Bae S."/>
            <person name="Joh K."/>
        </authorList>
    </citation>
    <scope>NUCLEOTIDE SEQUENCE [LARGE SCALE GENOMIC DNA]</scope>
    <source>
        <strain evidence="5 6">HMF5036</strain>
    </source>
</reference>
<evidence type="ECO:0000259" key="4">
    <source>
        <dbReference type="PROSITE" id="PS51770"/>
    </source>
</evidence>
<dbReference type="InterPro" id="IPR040170">
    <property type="entry name" value="Cytosol_ACT"/>
</dbReference>
<comment type="similarity">
    <text evidence="1">Belongs to the acyl coenzyme A hydrolase family.</text>
</comment>
<dbReference type="CDD" id="cd03442">
    <property type="entry name" value="BFIT_BACH"/>
    <property type="match status" value="1"/>
</dbReference>
<gene>
    <name evidence="5" type="ORF">J2I48_02320</name>
</gene>
<dbReference type="AlphaFoldDB" id="A0A939G3L2"/>
<dbReference type="SUPFAM" id="SSF54637">
    <property type="entry name" value="Thioesterase/thiol ester dehydrase-isomerase"/>
    <property type="match status" value="1"/>
</dbReference>
<dbReference type="GO" id="GO:0005829">
    <property type="term" value="C:cytosol"/>
    <property type="evidence" value="ECO:0007669"/>
    <property type="project" value="TreeGrafter"/>
</dbReference>
<keyword evidence="2 3" id="KW-0378">Hydrolase</keyword>
<sequence length="186" mass="20184">MPDSTHAPRAVRHSQTTLTELMIPAYANFGGKIHGGTLLSLMDKVAYACAAKHAGEYCVTVSVDGVNFRQPVEVGELVSLMGSVNYVGRTSLVVGIKVIAENVKTGVVKHTNTSYFTMVAKNEAGEPTEVPPLLLETPDDARRFLEAMKRKELRAAYSQHFDNARTAMLLQENMAALAGERCVVGF</sequence>
<dbReference type="PROSITE" id="PS51770">
    <property type="entry name" value="HOTDOG_ACOT"/>
    <property type="match status" value="1"/>
</dbReference>
<dbReference type="Gene3D" id="3.10.129.10">
    <property type="entry name" value="Hotdog Thioesterase"/>
    <property type="match status" value="1"/>
</dbReference>
<dbReference type="Proteomes" id="UP000664795">
    <property type="component" value="Unassembled WGS sequence"/>
</dbReference>
<feature type="domain" description="HotDog ACOT-type" evidence="4">
    <location>
        <begin position="12"/>
        <end position="124"/>
    </location>
</feature>
<keyword evidence="6" id="KW-1185">Reference proteome</keyword>
<dbReference type="PANTHER" id="PTHR11049">
    <property type="entry name" value="ACYL COENZYME A THIOESTER HYDROLASE"/>
    <property type="match status" value="1"/>
</dbReference>
<dbReference type="InterPro" id="IPR006683">
    <property type="entry name" value="Thioestr_dom"/>
</dbReference>
<protein>
    <submittedName>
        <fullName evidence="5">Acyl-CoA thioesterase</fullName>
    </submittedName>
</protein>
<dbReference type="Pfam" id="PF03061">
    <property type="entry name" value="4HBT"/>
    <property type="match status" value="1"/>
</dbReference>
<dbReference type="InterPro" id="IPR029069">
    <property type="entry name" value="HotDog_dom_sf"/>
</dbReference>
<evidence type="ECO:0000256" key="2">
    <source>
        <dbReference type="ARBA" id="ARBA00022801"/>
    </source>
</evidence>
<dbReference type="GO" id="GO:0052816">
    <property type="term" value="F:long-chain fatty acyl-CoA hydrolase activity"/>
    <property type="evidence" value="ECO:0007669"/>
    <property type="project" value="TreeGrafter"/>
</dbReference>
<dbReference type="EMBL" id="JAFMYU010000002">
    <property type="protein sequence ID" value="MBO0929805.1"/>
    <property type="molecule type" value="Genomic_DNA"/>
</dbReference>
<dbReference type="InterPro" id="IPR033120">
    <property type="entry name" value="HOTDOG_ACOT"/>
</dbReference>
<dbReference type="PANTHER" id="PTHR11049:SF16">
    <property type="entry name" value="PROTEIN VDLD"/>
    <property type="match status" value="1"/>
</dbReference>
<evidence type="ECO:0000313" key="6">
    <source>
        <dbReference type="Proteomes" id="UP000664795"/>
    </source>
</evidence>
<comment type="caution">
    <text evidence="5">The sequence shown here is derived from an EMBL/GenBank/DDBJ whole genome shotgun (WGS) entry which is preliminary data.</text>
</comment>
<dbReference type="RefSeq" id="WP_207333778.1">
    <property type="nucleotide sequence ID" value="NZ_JAFMYU010000002.1"/>
</dbReference>
<name>A0A939G3L2_9BACT</name>